<evidence type="ECO:0000313" key="2">
    <source>
        <dbReference type="Proteomes" id="UP000576082"/>
    </source>
</evidence>
<dbReference type="InterPro" id="IPR045748">
    <property type="entry name" value="DcaP"/>
</dbReference>
<name>A0A7X9P082_9BACT</name>
<sequence>MKQFYAYTFRFLILLLMIFMHQNVFGQWMRSTVEYNTYLRDHRSINSPALMKLEKGRDILSLPLHEESQFVKVWDYQTGKRGFVLRSELSQFDTLAKAALVVPDFQGHIYRPEALLHIENIEEHSIIVEIDQYPYEIPPYKEIKLVLTEGQHGIWAYRDGALPFWGDIALKDSSEYILQIKTTKEEDVIIADIEPVEHIVDTVIVEDHYEKTITFLPKIKIDTTKIVDNKHPQDLEISRLPFDVRGYVKLNSLYDFHGLSRTGGFPPYDIPVGKDNKLNTGFYMSARQSRLGISSNILTDQGYIRFYLEADFIGGGNALDYFRLRHAYVQYGYLTIGQTWTTFTDLFSTPLTVDNEGPSSSSSTRQGLIRYEKKVGKSENEFAISLETPTKTFSDTIAVDQRQLWPDVASRYKVTMPRGQIQVAGIVRVLSQHNPDDQVISKMGFGMMISGKNTFKEKHKIYYQIIGGRGVTRYISAFSSYNLDAVASPDNDIYVPFTAGGYFTYEYYFKQNIFLNLVNGVSWIDNSEWQPGNTFEKSYYTSANLFWFPFERCRTGVSVVQGERFNKDGQRGSAWRFQMYIRYDI</sequence>
<reference evidence="1 2" key="1">
    <citation type="submission" date="2020-04" db="EMBL/GenBank/DDBJ databases">
        <title>Flammeovirga sp. SR4, a novel species isolated from seawater.</title>
        <authorList>
            <person name="Wang X."/>
        </authorList>
    </citation>
    <scope>NUCLEOTIDE SEQUENCE [LARGE SCALE GENOMIC DNA]</scope>
    <source>
        <strain evidence="1 2">ATCC 23126</strain>
    </source>
</reference>
<dbReference type="RefSeq" id="WP_169654368.1">
    <property type="nucleotide sequence ID" value="NZ_JABANE010000002.1"/>
</dbReference>
<comment type="caution">
    <text evidence="1">The sequence shown here is derived from an EMBL/GenBank/DDBJ whole genome shotgun (WGS) entry which is preliminary data.</text>
</comment>
<evidence type="ECO:0008006" key="3">
    <source>
        <dbReference type="Google" id="ProtNLM"/>
    </source>
</evidence>
<keyword evidence="2" id="KW-1185">Reference proteome</keyword>
<protein>
    <recommendedName>
        <fullName evidence="3">SH3b domain-containing protein</fullName>
    </recommendedName>
</protein>
<accession>A0A7X9P082</accession>
<proteinExistence type="predicted"/>
<gene>
    <name evidence="1" type="ORF">HHU12_01480</name>
</gene>
<dbReference type="Proteomes" id="UP000576082">
    <property type="component" value="Unassembled WGS sequence"/>
</dbReference>
<dbReference type="Pfam" id="PF19577">
    <property type="entry name" value="DcaP"/>
    <property type="match status" value="1"/>
</dbReference>
<dbReference type="EMBL" id="JABANE010000002">
    <property type="protein sequence ID" value="NME66622.1"/>
    <property type="molecule type" value="Genomic_DNA"/>
</dbReference>
<organism evidence="1 2">
    <name type="scientific">Flammeovirga aprica JL-4</name>
    <dbReference type="NCBI Taxonomy" id="694437"/>
    <lineage>
        <taxon>Bacteria</taxon>
        <taxon>Pseudomonadati</taxon>
        <taxon>Bacteroidota</taxon>
        <taxon>Cytophagia</taxon>
        <taxon>Cytophagales</taxon>
        <taxon>Flammeovirgaceae</taxon>
        <taxon>Flammeovirga</taxon>
    </lineage>
</organism>
<evidence type="ECO:0000313" key="1">
    <source>
        <dbReference type="EMBL" id="NME66622.1"/>
    </source>
</evidence>
<dbReference type="AlphaFoldDB" id="A0A7X9P082"/>